<dbReference type="EMBL" id="CAUWAG010000020">
    <property type="protein sequence ID" value="CAJ2513618.1"/>
    <property type="molecule type" value="Genomic_DNA"/>
</dbReference>
<evidence type="ECO:0000313" key="1">
    <source>
        <dbReference type="EMBL" id="CAJ2513618.1"/>
    </source>
</evidence>
<reference evidence="1" key="1">
    <citation type="submission" date="2023-10" db="EMBL/GenBank/DDBJ databases">
        <authorList>
            <person name="Hackl T."/>
        </authorList>
    </citation>
    <scope>NUCLEOTIDE SEQUENCE</scope>
</reference>
<organism evidence="1 2">
    <name type="scientific">Anthostomella pinea</name>
    <dbReference type="NCBI Taxonomy" id="933095"/>
    <lineage>
        <taxon>Eukaryota</taxon>
        <taxon>Fungi</taxon>
        <taxon>Dikarya</taxon>
        <taxon>Ascomycota</taxon>
        <taxon>Pezizomycotina</taxon>
        <taxon>Sordariomycetes</taxon>
        <taxon>Xylariomycetidae</taxon>
        <taxon>Xylariales</taxon>
        <taxon>Xylariaceae</taxon>
        <taxon>Anthostomella</taxon>
    </lineage>
</organism>
<dbReference type="AlphaFoldDB" id="A0AAI8W040"/>
<keyword evidence="2" id="KW-1185">Reference proteome</keyword>
<sequence>MAQPNARLGQFIVSTFGLAVPGKKQDIQASNGEDDCAGVNWVSPPPELEVCIQKRFMAYSAEEDATNRSQIGW</sequence>
<evidence type="ECO:0000313" key="2">
    <source>
        <dbReference type="Proteomes" id="UP001295740"/>
    </source>
</evidence>
<accession>A0AAI8W040</accession>
<dbReference type="Proteomes" id="UP001295740">
    <property type="component" value="Unassembled WGS sequence"/>
</dbReference>
<gene>
    <name evidence="1" type="ORF">KHLLAP_LOCUS14086</name>
</gene>
<protein>
    <submittedName>
        <fullName evidence="1">Uu.00g017370.m01.CDS01</fullName>
    </submittedName>
</protein>
<proteinExistence type="predicted"/>
<comment type="caution">
    <text evidence="1">The sequence shown here is derived from an EMBL/GenBank/DDBJ whole genome shotgun (WGS) entry which is preliminary data.</text>
</comment>
<name>A0AAI8W040_9PEZI</name>